<dbReference type="Proteomes" id="UP001054252">
    <property type="component" value="Unassembled WGS sequence"/>
</dbReference>
<name>A0AAV5MC79_9ROSI</name>
<dbReference type="EMBL" id="BPVZ01000204">
    <property type="protein sequence ID" value="GKV46192.1"/>
    <property type="molecule type" value="Genomic_DNA"/>
</dbReference>
<accession>A0AAV5MC79</accession>
<evidence type="ECO:0000313" key="2">
    <source>
        <dbReference type="Proteomes" id="UP001054252"/>
    </source>
</evidence>
<protein>
    <submittedName>
        <fullName evidence="1">Uncharacterized protein</fullName>
    </submittedName>
</protein>
<organism evidence="1 2">
    <name type="scientific">Rubroshorea leprosula</name>
    <dbReference type="NCBI Taxonomy" id="152421"/>
    <lineage>
        <taxon>Eukaryota</taxon>
        <taxon>Viridiplantae</taxon>
        <taxon>Streptophyta</taxon>
        <taxon>Embryophyta</taxon>
        <taxon>Tracheophyta</taxon>
        <taxon>Spermatophyta</taxon>
        <taxon>Magnoliopsida</taxon>
        <taxon>eudicotyledons</taxon>
        <taxon>Gunneridae</taxon>
        <taxon>Pentapetalae</taxon>
        <taxon>rosids</taxon>
        <taxon>malvids</taxon>
        <taxon>Malvales</taxon>
        <taxon>Dipterocarpaceae</taxon>
        <taxon>Rubroshorea</taxon>
    </lineage>
</organism>
<sequence>MEEREKPFEVKSKLNLLIGYLQERTMQGSINKATKCNPPCGTKVLSVNVMVSDMVVCSR</sequence>
<gene>
    <name evidence="1" type="ORF">SLEP1_g53194</name>
</gene>
<evidence type="ECO:0000313" key="1">
    <source>
        <dbReference type="EMBL" id="GKV46192.1"/>
    </source>
</evidence>
<dbReference type="AlphaFoldDB" id="A0AAV5MC79"/>
<proteinExistence type="predicted"/>
<reference evidence="1 2" key="1">
    <citation type="journal article" date="2021" name="Commun. Biol.">
        <title>The genome of Shorea leprosula (Dipterocarpaceae) highlights the ecological relevance of drought in aseasonal tropical rainforests.</title>
        <authorList>
            <person name="Ng K.K.S."/>
            <person name="Kobayashi M.J."/>
            <person name="Fawcett J.A."/>
            <person name="Hatakeyama M."/>
            <person name="Paape T."/>
            <person name="Ng C.H."/>
            <person name="Ang C.C."/>
            <person name="Tnah L.H."/>
            <person name="Lee C.T."/>
            <person name="Nishiyama T."/>
            <person name="Sese J."/>
            <person name="O'Brien M.J."/>
            <person name="Copetti D."/>
            <person name="Mohd Noor M.I."/>
            <person name="Ong R.C."/>
            <person name="Putra M."/>
            <person name="Sireger I.Z."/>
            <person name="Indrioko S."/>
            <person name="Kosugi Y."/>
            <person name="Izuno A."/>
            <person name="Isagi Y."/>
            <person name="Lee S.L."/>
            <person name="Shimizu K.K."/>
        </authorList>
    </citation>
    <scope>NUCLEOTIDE SEQUENCE [LARGE SCALE GENOMIC DNA]</scope>
    <source>
        <strain evidence="1">214</strain>
    </source>
</reference>
<keyword evidence="2" id="KW-1185">Reference proteome</keyword>
<comment type="caution">
    <text evidence="1">The sequence shown here is derived from an EMBL/GenBank/DDBJ whole genome shotgun (WGS) entry which is preliminary data.</text>
</comment>